<gene>
    <name evidence="1" type="ORF">ACD_3C00158G0005</name>
</gene>
<proteinExistence type="predicted"/>
<sequence>MKELFKLLNVSKLLKDSHFKKLENERSLKDDRLLQKFESKTYSQNWEDWILTEIFSRIWTDSKYFVEFWIQDWTENCTRNLLENWWSWLWIEADKKSHDAAKEKFKDFNILLINDFITIKNINSLFEKAKVPNNLDLLVIDIDWNDYWIWNEITEYSPKVICMEYNWSYSPNKSWIMPYNATHEWNWSNNFWASLESYTELWFKKWYYLVWCDSQWLNAFFVRKDLVKDNFSNIFEKNNSYHYSYPKYNPYFFWHPKPFVISIIKKLNKLWI</sequence>
<protein>
    <recommendedName>
        <fullName evidence="2">Methyltransferase FkbM domain-containing protein</fullName>
    </recommendedName>
</protein>
<name>K2F9G1_9BACT</name>
<accession>K2F9G1</accession>
<dbReference type="EMBL" id="AMFJ01000432">
    <property type="protein sequence ID" value="EKE27746.1"/>
    <property type="molecule type" value="Genomic_DNA"/>
</dbReference>
<dbReference type="AlphaFoldDB" id="K2F9G1"/>
<evidence type="ECO:0000313" key="1">
    <source>
        <dbReference type="EMBL" id="EKE27746.1"/>
    </source>
</evidence>
<organism evidence="1">
    <name type="scientific">uncultured bacterium</name>
    <name type="common">gcode 4</name>
    <dbReference type="NCBI Taxonomy" id="1234023"/>
    <lineage>
        <taxon>Bacteria</taxon>
        <taxon>environmental samples</taxon>
    </lineage>
</organism>
<comment type="caution">
    <text evidence="1">The sequence shown here is derived from an EMBL/GenBank/DDBJ whole genome shotgun (WGS) entry which is preliminary data.</text>
</comment>
<reference evidence="1" key="1">
    <citation type="journal article" date="2012" name="Science">
        <title>Fermentation, hydrogen, and sulfur metabolism in multiple uncultivated bacterial phyla.</title>
        <authorList>
            <person name="Wrighton K.C."/>
            <person name="Thomas B.C."/>
            <person name="Sharon I."/>
            <person name="Miller C.S."/>
            <person name="Castelle C.J."/>
            <person name="VerBerkmoes N.C."/>
            <person name="Wilkins M.J."/>
            <person name="Hettich R.L."/>
            <person name="Lipton M.S."/>
            <person name="Williams K.H."/>
            <person name="Long P.E."/>
            <person name="Banfield J.F."/>
        </authorList>
    </citation>
    <scope>NUCLEOTIDE SEQUENCE [LARGE SCALE GENOMIC DNA]</scope>
</reference>
<evidence type="ECO:0008006" key="2">
    <source>
        <dbReference type="Google" id="ProtNLM"/>
    </source>
</evidence>